<accession>A0A7V2ZJ13</accession>
<organism evidence="1">
    <name type="scientific">Ignavibacterium album</name>
    <dbReference type="NCBI Taxonomy" id="591197"/>
    <lineage>
        <taxon>Bacteria</taxon>
        <taxon>Pseudomonadati</taxon>
        <taxon>Ignavibacteriota</taxon>
        <taxon>Ignavibacteria</taxon>
        <taxon>Ignavibacteriales</taxon>
        <taxon>Ignavibacteriaceae</taxon>
        <taxon>Ignavibacterium</taxon>
    </lineage>
</organism>
<evidence type="ECO:0000313" key="1">
    <source>
        <dbReference type="EMBL" id="HFI90924.1"/>
    </source>
</evidence>
<name>A0A7V2ZJ13_9BACT</name>
<gene>
    <name evidence="1" type="ORF">ENS31_05240</name>
</gene>
<reference evidence="1" key="1">
    <citation type="journal article" date="2020" name="mSystems">
        <title>Genome- and Community-Level Interaction Insights into Carbon Utilization and Element Cycling Functions of Hydrothermarchaeota in Hydrothermal Sediment.</title>
        <authorList>
            <person name="Zhou Z."/>
            <person name="Liu Y."/>
            <person name="Xu W."/>
            <person name="Pan J."/>
            <person name="Luo Z.H."/>
            <person name="Li M."/>
        </authorList>
    </citation>
    <scope>NUCLEOTIDE SEQUENCE [LARGE SCALE GENOMIC DNA]</scope>
    <source>
        <strain evidence="1">SpSt-479</strain>
    </source>
</reference>
<proteinExistence type="predicted"/>
<protein>
    <submittedName>
        <fullName evidence="1">Uncharacterized protein</fullName>
    </submittedName>
</protein>
<sequence>MAENSISIVIISDRIIYRKSQENNFDALSQEDLQLLYSTLLLNLINNFEQRDFNSDFFVFINENDIDDIQNEIVAFNLSRHEIFTYKINDGFSLVFDKIKNSRQSIIVYADVMGFGIASVREFLKLLNSDDNTIVIGTSVNQSICVIGFNHQTDDLQLAIQNSERNYSKLLSLLKAEDHFIHTINGFIRVNDIESFKELYNNLSHKKSIEYCSQEMHEKFTHLFVEYKDLLK</sequence>
<dbReference type="EMBL" id="DSUJ01000008">
    <property type="protein sequence ID" value="HFI90924.1"/>
    <property type="molecule type" value="Genomic_DNA"/>
</dbReference>
<comment type="caution">
    <text evidence="1">The sequence shown here is derived from an EMBL/GenBank/DDBJ whole genome shotgun (WGS) entry which is preliminary data.</text>
</comment>
<dbReference type="AlphaFoldDB" id="A0A7V2ZJ13"/>